<keyword evidence="7" id="KW-0325">Glycoprotein</keyword>
<dbReference type="Proteomes" id="UP000274504">
    <property type="component" value="Unassembled WGS sequence"/>
</dbReference>
<dbReference type="EMBL" id="UYSG01011354">
    <property type="protein sequence ID" value="VDL62029.1"/>
    <property type="molecule type" value="Genomic_DNA"/>
</dbReference>
<accession>A0A0R3SVN0</accession>
<evidence type="ECO:0000256" key="1">
    <source>
        <dbReference type="ARBA" id="ARBA00004141"/>
    </source>
</evidence>
<evidence type="ECO:0000313" key="12">
    <source>
        <dbReference type="WBParaSite" id="HDID_0000964601-mRNA-1"/>
    </source>
</evidence>
<reference evidence="10 11" key="2">
    <citation type="submission" date="2018-11" db="EMBL/GenBank/DDBJ databases">
        <authorList>
            <consortium name="Pathogen Informatics"/>
        </authorList>
    </citation>
    <scope>NUCLEOTIDE SEQUENCE [LARGE SCALE GENOMIC DNA]</scope>
</reference>
<keyword evidence="8" id="KW-0407">Ion channel</keyword>
<dbReference type="PANTHER" id="PTHR10258:SF8">
    <property type="entry name" value="CALCIUM-ACTIVATED POTASSIUM CHANNEL BK ALPHA SUBUNIT DOMAIN-CONTAINING PROTEIN"/>
    <property type="match status" value="1"/>
</dbReference>
<keyword evidence="3 9" id="KW-0812">Transmembrane</keyword>
<evidence type="ECO:0000313" key="11">
    <source>
        <dbReference type="Proteomes" id="UP000274504"/>
    </source>
</evidence>
<dbReference type="GO" id="GO:0008076">
    <property type="term" value="C:voltage-gated potassium channel complex"/>
    <property type="evidence" value="ECO:0007669"/>
    <property type="project" value="TreeGrafter"/>
</dbReference>
<comment type="subcellular location">
    <subcellularLocation>
        <location evidence="1">Membrane</location>
        <topology evidence="1">Multi-pass membrane protein</topology>
    </subcellularLocation>
</comment>
<evidence type="ECO:0000256" key="2">
    <source>
        <dbReference type="ARBA" id="ARBA00022448"/>
    </source>
</evidence>
<evidence type="ECO:0000256" key="6">
    <source>
        <dbReference type="ARBA" id="ARBA00023136"/>
    </source>
</evidence>
<dbReference type="AlphaFoldDB" id="A0A0R3SVN0"/>
<evidence type="ECO:0000256" key="7">
    <source>
        <dbReference type="ARBA" id="ARBA00023180"/>
    </source>
</evidence>
<evidence type="ECO:0000256" key="4">
    <source>
        <dbReference type="ARBA" id="ARBA00022989"/>
    </source>
</evidence>
<name>A0A0R3SVN0_HYMDI</name>
<keyword evidence="6 9" id="KW-0472">Membrane</keyword>
<evidence type="ECO:0000313" key="10">
    <source>
        <dbReference type="EMBL" id="VDL62029.1"/>
    </source>
</evidence>
<keyword evidence="5" id="KW-0406">Ion transport</keyword>
<dbReference type="OrthoDB" id="6224119at2759"/>
<reference evidence="12" key="1">
    <citation type="submission" date="2017-02" db="UniProtKB">
        <authorList>
            <consortium name="WormBaseParasite"/>
        </authorList>
    </citation>
    <scope>IDENTIFICATION</scope>
</reference>
<dbReference type="GO" id="GO:0015269">
    <property type="term" value="F:calcium-activated potassium channel activity"/>
    <property type="evidence" value="ECO:0007669"/>
    <property type="project" value="InterPro"/>
</dbReference>
<proteinExistence type="predicted"/>
<protein>
    <submittedName>
        <fullName evidence="12">Calcium permeable stress-gated cation channel 1</fullName>
    </submittedName>
</protein>
<dbReference type="WBParaSite" id="HDID_0000964601-mRNA-1">
    <property type="protein sequence ID" value="HDID_0000964601-mRNA-1"/>
    <property type="gene ID" value="HDID_0000964601"/>
</dbReference>
<dbReference type="GO" id="GO:0005513">
    <property type="term" value="P:detection of calcium ion"/>
    <property type="evidence" value="ECO:0007669"/>
    <property type="project" value="TreeGrafter"/>
</dbReference>
<dbReference type="InterPro" id="IPR003930">
    <property type="entry name" value="K_chnl_Ca-activ_BK_bsu"/>
</dbReference>
<evidence type="ECO:0000256" key="3">
    <source>
        <dbReference type="ARBA" id="ARBA00022692"/>
    </source>
</evidence>
<evidence type="ECO:0000256" key="8">
    <source>
        <dbReference type="ARBA" id="ARBA00023303"/>
    </source>
</evidence>
<feature type="transmembrane region" description="Helical" evidence="9">
    <location>
        <begin position="44"/>
        <end position="68"/>
    </location>
</feature>
<keyword evidence="4 9" id="KW-1133">Transmembrane helix</keyword>
<gene>
    <name evidence="10" type="ORF">HDID_LOCUS9644</name>
</gene>
<feature type="transmembrane region" description="Helical" evidence="9">
    <location>
        <begin position="304"/>
        <end position="324"/>
    </location>
</feature>
<dbReference type="PANTHER" id="PTHR10258">
    <property type="entry name" value="CALCIUM-ACTIVATED POTASSIUM CHANNEL SUBUNIT BETA"/>
    <property type="match status" value="1"/>
</dbReference>
<evidence type="ECO:0000256" key="9">
    <source>
        <dbReference type="SAM" id="Phobius"/>
    </source>
</evidence>
<keyword evidence="2" id="KW-0813">Transport</keyword>
<dbReference type="GO" id="GO:0015459">
    <property type="term" value="F:potassium channel regulator activity"/>
    <property type="evidence" value="ECO:0007669"/>
    <property type="project" value="TreeGrafter"/>
</dbReference>
<sequence length="338" mass="38313">MGYIDITSKESGSLEKAQQNHKSSSQKTISRLRKKYCSGTCLKFVYLACATLVSASIIIECILAHLVITPYVSESVFESGVCFLYYTATGKRVKCENKCSKDRSSFPCANVQVIYIPAPQIQEEQVPKVVEALRYRNPIVREYLEVREARLLYLYDYFSTYAAYKSDKCSTSPCNRREADNAETVDQYLRELHATGLLPCYARPLRKEIFSYELQQWERQLNASNNAHSPEGFHILPEDSEQTFLPLLTIDWLREGKNLSAAELAASNRLLHMPPPPPTFGRGELNAAALMHRLYPDTLLFHSLFWPLAIIICGLLLIGLAYSIDGCKVWQTDMTVIA</sequence>
<evidence type="ECO:0000256" key="5">
    <source>
        <dbReference type="ARBA" id="ARBA00023065"/>
    </source>
</evidence>
<organism evidence="12">
    <name type="scientific">Hymenolepis diminuta</name>
    <name type="common">Rat tapeworm</name>
    <dbReference type="NCBI Taxonomy" id="6216"/>
    <lineage>
        <taxon>Eukaryota</taxon>
        <taxon>Metazoa</taxon>
        <taxon>Spiralia</taxon>
        <taxon>Lophotrochozoa</taxon>
        <taxon>Platyhelminthes</taxon>
        <taxon>Cestoda</taxon>
        <taxon>Eucestoda</taxon>
        <taxon>Cyclophyllidea</taxon>
        <taxon>Hymenolepididae</taxon>
        <taxon>Hymenolepis</taxon>
    </lineage>
</organism>